<sequence length="281" mass="29718">MESLLSDARLPEEIQAFKATAELLATLKQRLPNSYVPPLEERHKRATLVNVPVCAPPTTAHDADDDDARAPADETVTLTIKSLKPALSFTLAARPTASVADLKAQLSAAEKDAPAPEQQRWILKGKAMGDGKLLREFDVQDGAVVNLMVTKAPAAPASSPAAAASSPGAVPSLTLSEPSSSAATNPRQVSLAKDLDALPLSTSSSSPAHPEHAGYSPAFLSSVSSPNLWQSVRDTVQGHVEGDKEAQRVWEAMFDGAQEWIRPSDKALIRERVGYSAMGGV</sequence>
<dbReference type="InterPro" id="IPR000626">
    <property type="entry name" value="Ubiquitin-like_dom"/>
</dbReference>
<dbReference type="Pfam" id="PF00240">
    <property type="entry name" value="ubiquitin"/>
    <property type="match status" value="1"/>
</dbReference>
<dbReference type="SMART" id="SM00213">
    <property type="entry name" value="UBQ"/>
    <property type="match status" value="1"/>
</dbReference>
<comment type="caution">
    <text evidence="3">The sequence shown here is derived from an EMBL/GenBank/DDBJ whole genome shotgun (WGS) entry which is preliminary data.</text>
</comment>
<dbReference type="Proteomes" id="UP000311382">
    <property type="component" value="Unassembled WGS sequence"/>
</dbReference>
<evidence type="ECO:0000256" key="1">
    <source>
        <dbReference type="SAM" id="MobiDB-lite"/>
    </source>
</evidence>
<evidence type="ECO:0000259" key="2">
    <source>
        <dbReference type="PROSITE" id="PS50053"/>
    </source>
</evidence>
<dbReference type="OrthoDB" id="428577at2759"/>
<dbReference type="GO" id="GO:0031593">
    <property type="term" value="F:polyubiquitin modification-dependent protein binding"/>
    <property type="evidence" value="ECO:0007669"/>
    <property type="project" value="TreeGrafter"/>
</dbReference>
<feature type="compositionally biased region" description="Low complexity" evidence="1">
    <location>
        <begin position="155"/>
        <end position="172"/>
    </location>
</feature>
<dbReference type="GO" id="GO:0006511">
    <property type="term" value="P:ubiquitin-dependent protein catabolic process"/>
    <property type="evidence" value="ECO:0007669"/>
    <property type="project" value="TreeGrafter"/>
</dbReference>
<organism evidence="3 4">
    <name type="scientific">Rhodotorula diobovata</name>
    <dbReference type="NCBI Taxonomy" id="5288"/>
    <lineage>
        <taxon>Eukaryota</taxon>
        <taxon>Fungi</taxon>
        <taxon>Dikarya</taxon>
        <taxon>Basidiomycota</taxon>
        <taxon>Pucciniomycotina</taxon>
        <taxon>Microbotryomycetes</taxon>
        <taxon>Sporidiobolales</taxon>
        <taxon>Sporidiobolaceae</taxon>
        <taxon>Rhodotorula</taxon>
    </lineage>
</organism>
<dbReference type="PROSITE" id="PS50053">
    <property type="entry name" value="UBIQUITIN_2"/>
    <property type="match status" value="1"/>
</dbReference>
<protein>
    <recommendedName>
        <fullName evidence="2">Ubiquitin-like domain-containing protein</fullName>
    </recommendedName>
</protein>
<keyword evidence="4" id="KW-1185">Reference proteome</keyword>
<gene>
    <name evidence="3" type="ORF">DMC30DRAFT_398946</name>
</gene>
<accession>A0A5C5FSV4</accession>
<dbReference type="PANTHER" id="PTHR10677">
    <property type="entry name" value="UBIQUILIN"/>
    <property type="match status" value="1"/>
</dbReference>
<feature type="domain" description="Ubiquitin-like" evidence="2">
    <location>
        <begin position="76"/>
        <end position="154"/>
    </location>
</feature>
<dbReference type="STRING" id="5288.A0A5C5FSV4"/>
<dbReference type="Gene3D" id="3.10.20.90">
    <property type="entry name" value="Phosphatidylinositol 3-kinase Catalytic Subunit, Chain A, domain 1"/>
    <property type="match status" value="1"/>
</dbReference>
<dbReference type="CDD" id="cd17039">
    <property type="entry name" value="Ubl_ubiquitin_like"/>
    <property type="match status" value="1"/>
</dbReference>
<dbReference type="EMBL" id="SOZI01000079">
    <property type="protein sequence ID" value="TNY19977.1"/>
    <property type="molecule type" value="Genomic_DNA"/>
</dbReference>
<evidence type="ECO:0000313" key="3">
    <source>
        <dbReference type="EMBL" id="TNY19977.1"/>
    </source>
</evidence>
<dbReference type="InterPro" id="IPR015496">
    <property type="entry name" value="Ubiquilin"/>
</dbReference>
<dbReference type="InterPro" id="IPR029071">
    <property type="entry name" value="Ubiquitin-like_domsf"/>
</dbReference>
<dbReference type="PANTHER" id="PTHR10677:SF3">
    <property type="entry name" value="FI07626P-RELATED"/>
    <property type="match status" value="1"/>
</dbReference>
<feature type="compositionally biased region" description="Polar residues" evidence="1">
    <location>
        <begin position="173"/>
        <end position="187"/>
    </location>
</feature>
<dbReference type="GO" id="GO:0005829">
    <property type="term" value="C:cytosol"/>
    <property type="evidence" value="ECO:0007669"/>
    <property type="project" value="TreeGrafter"/>
</dbReference>
<name>A0A5C5FSV4_9BASI</name>
<evidence type="ECO:0000313" key="4">
    <source>
        <dbReference type="Proteomes" id="UP000311382"/>
    </source>
</evidence>
<dbReference type="AlphaFoldDB" id="A0A5C5FSV4"/>
<reference evidence="3 4" key="1">
    <citation type="submission" date="2019-03" db="EMBL/GenBank/DDBJ databases">
        <title>Rhodosporidium diobovatum UCD-FST 08-225 genome sequencing, assembly, and annotation.</title>
        <authorList>
            <person name="Fakankun I.U."/>
            <person name="Fristensky B."/>
            <person name="Levin D.B."/>
        </authorList>
    </citation>
    <scope>NUCLEOTIDE SEQUENCE [LARGE SCALE GENOMIC DNA]</scope>
    <source>
        <strain evidence="3 4">UCD-FST 08-225</strain>
    </source>
</reference>
<dbReference type="SUPFAM" id="SSF54236">
    <property type="entry name" value="Ubiquitin-like"/>
    <property type="match status" value="1"/>
</dbReference>
<feature type="region of interest" description="Disordered" evidence="1">
    <location>
        <begin position="155"/>
        <end position="187"/>
    </location>
</feature>
<proteinExistence type="predicted"/>